<evidence type="ECO:0000313" key="8">
    <source>
        <dbReference type="Proteomes" id="UP000054538"/>
    </source>
</evidence>
<proteinExistence type="predicted"/>
<dbReference type="EMBL" id="KN825777">
    <property type="protein sequence ID" value="KIK81552.1"/>
    <property type="molecule type" value="Genomic_DNA"/>
</dbReference>
<keyword evidence="8" id="KW-1185">Reference proteome</keyword>
<feature type="domain" description="2OGFeDO JBP1/TET oxygenase" evidence="6">
    <location>
        <begin position="75"/>
        <end position="215"/>
    </location>
</feature>
<accession>A0A0D0CFQ9</accession>
<dbReference type="STRING" id="930991.A0A0D0CFQ9"/>
<name>A0A0D0CFQ9_9AGAM</name>
<reference evidence="7 8" key="1">
    <citation type="submission" date="2014-04" db="EMBL/GenBank/DDBJ databases">
        <authorList>
            <consortium name="DOE Joint Genome Institute"/>
            <person name="Kuo A."/>
            <person name="Kohler A."/>
            <person name="Jargeat P."/>
            <person name="Nagy L.G."/>
            <person name="Floudas D."/>
            <person name="Copeland A."/>
            <person name="Barry K.W."/>
            <person name="Cichocki N."/>
            <person name="Veneault-Fourrey C."/>
            <person name="LaButti K."/>
            <person name="Lindquist E.A."/>
            <person name="Lipzen A."/>
            <person name="Lundell T."/>
            <person name="Morin E."/>
            <person name="Murat C."/>
            <person name="Sun H."/>
            <person name="Tunlid A."/>
            <person name="Henrissat B."/>
            <person name="Grigoriev I.V."/>
            <person name="Hibbett D.S."/>
            <person name="Martin F."/>
            <person name="Nordberg H.P."/>
            <person name="Cantor M.N."/>
            <person name="Hua S.X."/>
        </authorList>
    </citation>
    <scope>NUCLEOTIDE SEQUENCE [LARGE SCALE GENOMIC DNA]</scope>
    <source>
        <strain evidence="7 8">Ve08.2h10</strain>
    </source>
</reference>
<evidence type="ECO:0000256" key="2">
    <source>
        <dbReference type="ARBA" id="ARBA00022723"/>
    </source>
</evidence>
<evidence type="ECO:0000256" key="5">
    <source>
        <dbReference type="ARBA" id="ARBA00023004"/>
    </source>
</evidence>
<dbReference type="InterPro" id="IPR024779">
    <property type="entry name" value="2OGFeDO_JBP1/TET_oxygenase_dom"/>
</dbReference>
<dbReference type="Proteomes" id="UP000054538">
    <property type="component" value="Unassembled WGS sequence"/>
</dbReference>
<dbReference type="InParanoid" id="A0A0D0CFQ9"/>
<protein>
    <recommendedName>
        <fullName evidence="6">2OGFeDO JBP1/TET oxygenase domain-containing protein</fullName>
    </recommendedName>
</protein>
<keyword evidence="3" id="KW-0223">Dioxygenase</keyword>
<feature type="non-terminal residue" evidence="7">
    <location>
        <position position="224"/>
    </location>
</feature>
<keyword evidence="5" id="KW-0408">Iron</keyword>
<evidence type="ECO:0000256" key="3">
    <source>
        <dbReference type="ARBA" id="ARBA00022964"/>
    </source>
</evidence>
<evidence type="ECO:0000259" key="6">
    <source>
        <dbReference type="Pfam" id="PF12851"/>
    </source>
</evidence>
<dbReference type="Pfam" id="PF12851">
    <property type="entry name" value="Tet_JBP"/>
    <property type="match status" value="1"/>
</dbReference>
<gene>
    <name evidence="7" type="ORF">PAXRUDRAFT_155860</name>
</gene>
<dbReference type="GO" id="GO:0046872">
    <property type="term" value="F:metal ion binding"/>
    <property type="evidence" value="ECO:0007669"/>
    <property type="project" value="UniProtKB-KW"/>
</dbReference>
<organism evidence="7 8">
    <name type="scientific">Paxillus rubicundulus Ve08.2h10</name>
    <dbReference type="NCBI Taxonomy" id="930991"/>
    <lineage>
        <taxon>Eukaryota</taxon>
        <taxon>Fungi</taxon>
        <taxon>Dikarya</taxon>
        <taxon>Basidiomycota</taxon>
        <taxon>Agaricomycotina</taxon>
        <taxon>Agaricomycetes</taxon>
        <taxon>Agaricomycetidae</taxon>
        <taxon>Boletales</taxon>
        <taxon>Paxilineae</taxon>
        <taxon>Paxillaceae</taxon>
        <taxon>Paxillus</taxon>
    </lineage>
</organism>
<evidence type="ECO:0000256" key="1">
    <source>
        <dbReference type="ARBA" id="ARBA00001954"/>
    </source>
</evidence>
<dbReference type="GO" id="GO:0051213">
    <property type="term" value="F:dioxygenase activity"/>
    <property type="evidence" value="ECO:0007669"/>
    <property type="project" value="UniProtKB-KW"/>
</dbReference>
<sequence>EPTLLLDQTRVIMAWHLPGVLSEEFQRDCVRNLEFLFPDINRSITGSRSWRTQEDLFTKSHIRGAIELSPAWYQQGKPKVSTILKGSHADPGPRQWLRAEGLHTAILSATLMVMHPDLYALGRETFLKLAASTLDKEMQQIVLECSTVYSVVLVILNWATPFHRDLSYQVQWLDMLATIEGDPDLHIKLDNLGVRLAYSLGTVVTLSRKVVWHGVPASVSDRFA</sequence>
<comment type="cofactor">
    <cofactor evidence="1">
        <name>Fe(2+)</name>
        <dbReference type="ChEBI" id="CHEBI:29033"/>
    </cofactor>
</comment>
<evidence type="ECO:0000256" key="4">
    <source>
        <dbReference type="ARBA" id="ARBA00023002"/>
    </source>
</evidence>
<dbReference type="AlphaFoldDB" id="A0A0D0CFQ9"/>
<dbReference type="HOGENOM" id="CLU_039070_4_1_1"/>
<reference evidence="8" key="2">
    <citation type="submission" date="2015-01" db="EMBL/GenBank/DDBJ databases">
        <title>Evolutionary Origins and Diversification of the Mycorrhizal Mutualists.</title>
        <authorList>
            <consortium name="DOE Joint Genome Institute"/>
            <consortium name="Mycorrhizal Genomics Consortium"/>
            <person name="Kohler A."/>
            <person name="Kuo A."/>
            <person name="Nagy L.G."/>
            <person name="Floudas D."/>
            <person name="Copeland A."/>
            <person name="Barry K.W."/>
            <person name="Cichocki N."/>
            <person name="Veneault-Fourrey C."/>
            <person name="LaButti K."/>
            <person name="Lindquist E.A."/>
            <person name="Lipzen A."/>
            <person name="Lundell T."/>
            <person name="Morin E."/>
            <person name="Murat C."/>
            <person name="Riley R."/>
            <person name="Ohm R."/>
            <person name="Sun H."/>
            <person name="Tunlid A."/>
            <person name="Henrissat B."/>
            <person name="Grigoriev I.V."/>
            <person name="Hibbett D.S."/>
            <person name="Martin F."/>
        </authorList>
    </citation>
    <scope>NUCLEOTIDE SEQUENCE [LARGE SCALE GENOMIC DNA]</scope>
    <source>
        <strain evidence="8">Ve08.2h10</strain>
    </source>
</reference>
<keyword evidence="2" id="KW-0479">Metal-binding</keyword>
<evidence type="ECO:0000313" key="7">
    <source>
        <dbReference type="EMBL" id="KIK81552.1"/>
    </source>
</evidence>
<dbReference type="OrthoDB" id="3200752at2759"/>
<keyword evidence="4" id="KW-0560">Oxidoreductase</keyword>